<evidence type="ECO:0000256" key="1">
    <source>
        <dbReference type="ARBA" id="ARBA00004123"/>
    </source>
</evidence>
<organism evidence="5 6">
    <name type="scientific">Heterorhabditis bacteriophora</name>
    <name type="common">Entomopathogenic nematode worm</name>
    <dbReference type="NCBI Taxonomy" id="37862"/>
    <lineage>
        <taxon>Eukaryota</taxon>
        <taxon>Metazoa</taxon>
        <taxon>Ecdysozoa</taxon>
        <taxon>Nematoda</taxon>
        <taxon>Chromadorea</taxon>
        <taxon>Rhabditida</taxon>
        <taxon>Rhabditina</taxon>
        <taxon>Rhabditomorpha</taxon>
        <taxon>Strongyloidea</taxon>
        <taxon>Heterorhabditidae</taxon>
        <taxon>Heterorhabditis</taxon>
    </lineage>
</organism>
<evidence type="ECO:0000313" key="5">
    <source>
        <dbReference type="Proteomes" id="UP000095283"/>
    </source>
</evidence>
<dbReference type="GO" id="GO:0008622">
    <property type="term" value="C:epsilon DNA polymerase complex"/>
    <property type="evidence" value="ECO:0007669"/>
    <property type="project" value="TreeGrafter"/>
</dbReference>
<dbReference type="InterPro" id="IPR003958">
    <property type="entry name" value="CBFA_NFYB_domain"/>
</dbReference>
<dbReference type="CDD" id="cd22928">
    <property type="entry name" value="HFD_POLE3_DPB4"/>
    <property type="match status" value="1"/>
</dbReference>
<dbReference type="InterPro" id="IPR009072">
    <property type="entry name" value="Histone-fold"/>
</dbReference>
<feature type="domain" description="Transcription factor CBF/NF-Y/archaeal histone" evidence="4">
    <location>
        <begin position="84"/>
        <end position="126"/>
    </location>
</feature>
<dbReference type="GO" id="GO:0008623">
    <property type="term" value="C:CHRAC"/>
    <property type="evidence" value="ECO:0007669"/>
    <property type="project" value="TreeGrafter"/>
</dbReference>
<dbReference type="SUPFAM" id="SSF47113">
    <property type="entry name" value="Histone-fold"/>
    <property type="match status" value="1"/>
</dbReference>
<name>A0A1I7XKN0_HETBA</name>
<dbReference type="Proteomes" id="UP000095283">
    <property type="component" value="Unplaced"/>
</dbReference>
<dbReference type="GO" id="GO:0031490">
    <property type="term" value="F:chromatin DNA binding"/>
    <property type="evidence" value="ECO:0007669"/>
    <property type="project" value="TreeGrafter"/>
</dbReference>
<dbReference type="WBParaSite" id="Hba_18328">
    <property type="protein sequence ID" value="Hba_18328"/>
    <property type="gene ID" value="Hba_18328"/>
</dbReference>
<dbReference type="GO" id="GO:0046982">
    <property type="term" value="F:protein heterodimerization activity"/>
    <property type="evidence" value="ECO:0007669"/>
    <property type="project" value="InterPro"/>
</dbReference>
<reference evidence="6" key="1">
    <citation type="submission" date="2016-11" db="UniProtKB">
        <authorList>
            <consortium name="WormBaseParasite"/>
        </authorList>
    </citation>
    <scope>IDENTIFICATION</scope>
</reference>
<dbReference type="Pfam" id="PF00808">
    <property type="entry name" value="CBFD_NFYB_HMF"/>
    <property type="match status" value="1"/>
</dbReference>
<dbReference type="InterPro" id="IPR051377">
    <property type="entry name" value="DNA_Pol-Epsilon_Subunit"/>
</dbReference>
<dbReference type="PANTHER" id="PTHR46172">
    <property type="entry name" value="DNA POLYMERASE EPSILON SUBUNIT 3"/>
    <property type="match status" value="1"/>
</dbReference>
<keyword evidence="5" id="KW-1185">Reference proteome</keyword>
<keyword evidence="2" id="KW-0539">Nucleus</keyword>
<dbReference type="PANTHER" id="PTHR46172:SF1">
    <property type="entry name" value="DNA POLYMERASE EPSILON SUBUNIT 3"/>
    <property type="match status" value="1"/>
</dbReference>
<dbReference type="GO" id="GO:0006974">
    <property type="term" value="P:DNA damage response"/>
    <property type="evidence" value="ECO:0007669"/>
    <property type="project" value="TreeGrafter"/>
</dbReference>
<accession>A0A1I7XKN0</accession>
<sequence length="219" mass="24917">MFVFLMADTKVEDLRLPATVIARIVKDALPAGAAVSKVYIKHFKNIVLASILLFYFLSRYKHDRNDICDFLNTNDYLLNYFLFKEARTSIARAAAVFILNLTTYANDYAGAKKRKTVTAEDVYQAVRVIECDHIEKPLKEAVELWKIIKAHKNEEAKKRKADKKDAEKMRQEEILVHEEDIDEDQYTNIGEGADTPPITFSDSVVSSGVGTVHDIEDVQ</sequence>
<protein>
    <recommendedName>
        <fullName evidence="3">DNA polymerase epsilon subunit 3</fullName>
    </recommendedName>
</protein>
<dbReference type="AlphaFoldDB" id="A0A1I7XKN0"/>
<dbReference type="GO" id="GO:0031507">
    <property type="term" value="P:heterochromatin formation"/>
    <property type="evidence" value="ECO:0007669"/>
    <property type="project" value="TreeGrafter"/>
</dbReference>
<dbReference type="Gene3D" id="1.10.20.10">
    <property type="entry name" value="Histone, subunit A"/>
    <property type="match status" value="1"/>
</dbReference>
<evidence type="ECO:0000256" key="3">
    <source>
        <dbReference type="ARBA" id="ARBA00039793"/>
    </source>
</evidence>
<dbReference type="GO" id="GO:0006272">
    <property type="term" value="P:leading strand elongation"/>
    <property type="evidence" value="ECO:0007669"/>
    <property type="project" value="TreeGrafter"/>
</dbReference>
<proteinExistence type="predicted"/>
<comment type="subcellular location">
    <subcellularLocation>
        <location evidence="1">Nucleus</location>
    </subcellularLocation>
</comment>
<evidence type="ECO:0000256" key="2">
    <source>
        <dbReference type="ARBA" id="ARBA00023242"/>
    </source>
</evidence>
<evidence type="ECO:0000259" key="4">
    <source>
        <dbReference type="Pfam" id="PF00808"/>
    </source>
</evidence>
<evidence type="ECO:0000313" key="6">
    <source>
        <dbReference type="WBParaSite" id="Hba_18328"/>
    </source>
</evidence>